<dbReference type="PROSITE" id="PS51173">
    <property type="entry name" value="CBM2"/>
    <property type="match status" value="1"/>
</dbReference>
<evidence type="ECO:0000259" key="8">
    <source>
        <dbReference type="PROSITE" id="PS51172"/>
    </source>
</evidence>
<dbReference type="Gene3D" id="2.60.40.10">
    <property type="entry name" value="Immunoglobulins"/>
    <property type="match status" value="3"/>
</dbReference>
<dbReference type="InterPro" id="IPR012341">
    <property type="entry name" value="6hp_glycosidase-like_sf"/>
</dbReference>
<comment type="catalytic activity">
    <reaction evidence="6">
        <text>Endohydrolysis of (1-&gt;4)-beta-D-glucosidic linkages in cellulose, lichenin and cereal beta-D-glucans.</text>
        <dbReference type="EC" id="3.2.1.4"/>
    </reaction>
</comment>
<dbReference type="EMBL" id="BMOD01000010">
    <property type="protein sequence ID" value="GGJ40500.1"/>
    <property type="molecule type" value="Genomic_DNA"/>
</dbReference>
<evidence type="ECO:0000256" key="6">
    <source>
        <dbReference type="RuleBase" id="RU361166"/>
    </source>
</evidence>
<dbReference type="InterPro" id="IPR001701">
    <property type="entry name" value="Glyco_hydro_9"/>
</dbReference>
<dbReference type="InterPro" id="IPR003961">
    <property type="entry name" value="FN3_dom"/>
</dbReference>
<name>A0ABQ2D149_9DEIO</name>
<dbReference type="PROSITE" id="PS51172">
    <property type="entry name" value="CBM3"/>
    <property type="match status" value="1"/>
</dbReference>
<protein>
    <recommendedName>
        <fullName evidence="6">Endoglucanase</fullName>
        <ecNumber evidence="6">3.2.1.4</ecNumber>
    </recommendedName>
</protein>
<evidence type="ECO:0000256" key="5">
    <source>
        <dbReference type="PROSITE-ProRule" id="PRU10060"/>
    </source>
</evidence>
<dbReference type="SUPFAM" id="SSF49384">
    <property type="entry name" value="Carbohydrate-binding domain"/>
    <property type="match status" value="2"/>
</dbReference>
<feature type="domain" description="Fibronectin type-III" evidence="7">
    <location>
        <begin position="148"/>
        <end position="238"/>
    </location>
</feature>
<keyword evidence="4 5" id="KW-0624">Polysaccharide degradation</keyword>
<evidence type="ECO:0000256" key="2">
    <source>
        <dbReference type="ARBA" id="ARBA00023277"/>
    </source>
</evidence>
<dbReference type="Gene3D" id="1.50.10.10">
    <property type="match status" value="1"/>
</dbReference>
<dbReference type="Gene3D" id="2.60.40.710">
    <property type="entry name" value="Endoglucanase-like"/>
    <property type="match status" value="1"/>
</dbReference>
<accession>A0ABQ2D149</accession>
<dbReference type="PROSITE" id="PS50853">
    <property type="entry name" value="FN3"/>
    <property type="match status" value="3"/>
</dbReference>
<comment type="caution">
    <text evidence="10">The sequence shown here is derived from an EMBL/GenBank/DDBJ whole genome shotgun (WGS) entry which is preliminary data.</text>
</comment>
<dbReference type="Proteomes" id="UP000632222">
    <property type="component" value="Unassembled WGS sequence"/>
</dbReference>
<evidence type="ECO:0000256" key="1">
    <source>
        <dbReference type="ARBA" id="ARBA00022801"/>
    </source>
</evidence>
<feature type="domain" description="CBM3" evidence="8">
    <location>
        <begin position="909"/>
        <end position="1070"/>
    </location>
</feature>
<feature type="domain" description="CBM2" evidence="9">
    <location>
        <begin position="30"/>
        <end position="159"/>
    </location>
</feature>
<dbReference type="InterPro" id="IPR001956">
    <property type="entry name" value="CBM3"/>
</dbReference>
<keyword evidence="3 5" id="KW-0326">Glycosidase</keyword>
<dbReference type="InterPro" id="IPR013783">
    <property type="entry name" value="Ig-like_fold"/>
</dbReference>
<dbReference type="InterPro" id="IPR012291">
    <property type="entry name" value="CBM2_carb-bd_dom_sf"/>
</dbReference>
<feature type="active site" evidence="5">
    <location>
        <position position="866"/>
    </location>
</feature>
<comment type="similarity">
    <text evidence="5 6">Belongs to the glycosyl hydrolase 9 (cellulase E) family.</text>
</comment>
<dbReference type="Gene3D" id="2.60.40.290">
    <property type="match status" value="1"/>
</dbReference>
<dbReference type="PANTHER" id="PTHR22298">
    <property type="entry name" value="ENDO-1,4-BETA-GLUCANASE"/>
    <property type="match status" value="1"/>
</dbReference>
<evidence type="ECO:0000313" key="11">
    <source>
        <dbReference type="Proteomes" id="UP000632222"/>
    </source>
</evidence>
<dbReference type="CDD" id="cd00063">
    <property type="entry name" value="FN3"/>
    <property type="match status" value="2"/>
</dbReference>
<dbReference type="InterPro" id="IPR036966">
    <property type="entry name" value="CBM3_sf"/>
</dbReference>
<dbReference type="SMART" id="SM00060">
    <property type="entry name" value="FN3"/>
    <property type="match status" value="3"/>
</dbReference>
<dbReference type="EC" id="3.2.1.4" evidence="6"/>
<dbReference type="SUPFAM" id="SSF48208">
    <property type="entry name" value="Six-hairpin glycosidases"/>
    <property type="match status" value="1"/>
</dbReference>
<feature type="domain" description="Fibronectin type-III" evidence="7">
    <location>
        <begin position="244"/>
        <end position="330"/>
    </location>
</feature>
<evidence type="ECO:0000259" key="7">
    <source>
        <dbReference type="PROSITE" id="PS50853"/>
    </source>
</evidence>
<evidence type="ECO:0000256" key="3">
    <source>
        <dbReference type="ARBA" id="ARBA00023295"/>
    </source>
</evidence>
<dbReference type="Pfam" id="PF00041">
    <property type="entry name" value="fn3"/>
    <property type="match status" value="2"/>
</dbReference>
<keyword evidence="11" id="KW-1185">Reference proteome</keyword>
<dbReference type="SUPFAM" id="SSF49265">
    <property type="entry name" value="Fibronectin type III"/>
    <property type="match status" value="2"/>
</dbReference>
<keyword evidence="2 5" id="KW-0119">Carbohydrate metabolism</keyword>
<keyword evidence="1 5" id="KW-0378">Hydrolase</keyword>
<gene>
    <name evidence="10" type="ORF">GCM10008938_28200</name>
</gene>
<evidence type="ECO:0000256" key="4">
    <source>
        <dbReference type="ARBA" id="ARBA00023326"/>
    </source>
</evidence>
<dbReference type="InterPro" id="IPR008928">
    <property type="entry name" value="6-hairpin_glycosidase_sf"/>
</dbReference>
<feature type="active site" evidence="5">
    <location>
        <position position="875"/>
    </location>
</feature>
<organism evidence="10 11">
    <name type="scientific">Deinococcus roseus</name>
    <dbReference type="NCBI Taxonomy" id="392414"/>
    <lineage>
        <taxon>Bacteria</taxon>
        <taxon>Thermotogati</taxon>
        <taxon>Deinococcota</taxon>
        <taxon>Deinococci</taxon>
        <taxon>Deinococcales</taxon>
        <taxon>Deinococcaceae</taxon>
        <taxon>Deinococcus</taxon>
    </lineage>
</organism>
<evidence type="ECO:0000313" key="10">
    <source>
        <dbReference type="EMBL" id="GGJ40500.1"/>
    </source>
</evidence>
<dbReference type="PROSITE" id="PS00698">
    <property type="entry name" value="GH9_3"/>
    <property type="match status" value="1"/>
</dbReference>
<dbReference type="SMART" id="SM00637">
    <property type="entry name" value="CBD_II"/>
    <property type="match status" value="1"/>
</dbReference>
<evidence type="ECO:0000259" key="9">
    <source>
        <dbReference type="PROSITE" id="PS51173"/>
    </source>
</evidence>
<dbReference type="Pfam" id="PF00759">
    <property type="entry name" value="Glyco_hydro_9"/>
    <property type="match status" value="1"/>
</dbReference>
<dbReference type="InterPro" id="IPR008965">
    <property type="entry name" value="CBM2/CBM3_carb-bd_dom_sf"/>
</dbReference>
<dbReference type="SMART" id="SM01067">
    <property type="entry name" value="CBM_3"/>
    <property type="match status" value="1"/>
</dbReference>
<proteinExistence type="inferred from homology"/>
<dbReference type="InterPro" id="IPR036116">
    <property type="entry name" value="FN3_sf"/>
</dbReference>
<dbReference type="InterPro" id="IPR001919">
    <property type="entry name" value="CBD2"/>
</dbReference>
<reference evidence="11" key="1">
    <citation type="journal article" date="2019" name="Int. J. Syst. Evol. Microbiol.">
        <title>The Global Catalogue of Microorganisms (GCM) 10K type strain sequencing project: providing services to taxonomists for standard genome sequencing and annotation.</title>
        <authorList>
            <consortium name="The Broad Institute Genomics Platform"/>
            <consortium name="The Broad Institute Genome Sequencing Center for Infectious Disease"/>
            <person name="Wu L."/>
            <person name="Ma J."/>
        </authorList>
    </citation>
    <scope>NUCLEOTIDE SEQUENCE [LARGE SCALE GENOMIC DNA]</scope>
    <source>
        <strain evidence="11">JCM 14370</strain>
    </source>
</reference>
<keyword evidence="6" id="KW-0136">Cellulose degradation</keyword>
<dbReference type="Pfam" id="PF00553">
    <property type="entry name" value="CBM_2"/>
    <property type="match status" value="1"/>
</dbReference>
<feature type="domain" description="Fibronectin type-III" evidence="7">
    <location>
        <begin position="338"/>
        <end position="425"/>
    </location>
</feature>
<dbReference type="InterPro" id="IPR033126">
    <property type="entry name" value="Glyco_hydro_9_Asp/Glu_AS"/>
</dbReference>
<sequence length="1071" mass="114307">MSLGLTALLSLGFVACNSTTPAVSGKSAAVQKQADAYTVTLGTTNTWQGGYQGYVRFNNVSGAAAKSFKLKFKLNTPITLASSWNGTFTGPDAQGYYTVTSPDYLQYSPVAAGANYEMGFTANGSYTGGNGTVLEVNGQVVTPIDTTPPTVPGTLAHSGLAFTSVTLTWGASTDASGVAKYEIYDGTVLLSTVTAPATTTRLTTLRPGTAYNLKIRAVDTAGNASAFGNTVTFTTPADTAAPTVPGTLSYSGLTSNSVTLAYAASTDNVGVAKYEIYNGSILLTSVAGTLTNPKLTLTPSTAYTLKVRALDAAGNASAFGNTVTFTTPAAPVDQPPTVPVSLRSNAATSSSISLAWNASTDDVAVTKYEVYRSGTLIGTVSGTTLSYTDSGLTRNTAYLYKVRAGDGAGNWSAFSADLTAKTTDEVTPVAGQNPCARYPLSHVFTEAAAGTVSSGKFNYGEALQKAILFYEAQQAGPVASWNRVSWRSNSSMLDEITGGWYDAGDHVKFGFPMASTATLLAWSALDFKQGYEKSGQLKHIQNNLRFVMDYFVRAHVAPNKLAGQVGSGSTDHAYWAAPETLDTRQAGMRPTYYIDEAHPGSDLAGETAAALAAGSLVFKDTDPTYAQTLLNHAKQLYAFADQFRGKYSSSITDASGYYNSWSGYQDELVWGAAWLYRATGDAAYLTKAKTEYNNLPKEGQTVYHPYKWTHAWDDKSYGTYVLMYQLTKDAAYQIDADRWLDYWTVGFNGERIKYTDKLAWLDTWGSLRYAANTAMLALIHSGNITDATRKTRYQTFATDQINYMLGDNPASRSYEIGFGSNSPKNPHHRGAHGTWADNLQGPPAQSRHTLTGALVGGPDSTGAYTDDRGNYITNEVATDYNAGFTGALAGMVQNYGGQSLANFPKVEQPDSPEFYVGTKLNASGSKFTEIAGWATNKSAWPACPTTAVSFRYFVNLSEGFAAGFKLSDYVVTVRGGTASALQLWNSAQNMYYLDITVPGTIYPGGQQYYRKEVQFRIGLADQINAPAGAWDPSNDPSYAGVTGATGSEDTANPNVPFFEKGVLLFGKSPAK</sequence>